<dbReference type="Proteomes" id="UP001227230">
    <property type="component" value="Chromosome 12"/>
</dbReference>
<evidence type="ECO:0000313" key="1">
    <source>
        <dbReference type="EMBL" id="WKA00572.1"/>
    </source>
</evidence>
<proteinExistence type="predicted"/>
<organism evidence="1 2">
    <name type="scientific">Vitis vinifera</name>
    <name type="common">Grape</name>
    <dbReference type="NCBI Taxonomy" id="29760"/>
    <lineage>
        <taxon>Eukaryota</taxon>
        <taxon>Viridiplantae</taxon>
        <taxon>Streptophyta</taxon>
        <taxon>Embryophyta</taxon>
        <taxon>Tracheophyta</taxon>
        <taxon>Spermatophyta</taxon>
        <taxon>Magnoliopsida</taxon>
        <taxon>eudicotyledons</taxon>
        <taxon>Gunneridae</taxon>
        <taxon>Pentapetalae</taxon>
        <taxon>rosids</taxon>
        <taxon>Vitales</taxon>
        <taxon>Vitaceae</taxon>
        <taxon>Viteae</taxon>
        <taxon>Vitis</taxon>
    </lineage>
</organism>
<sequence>MTDNLGVCARHCSIVRIGPRAITVAPPTRGANVIGIPRCREPPSQVTWRHCSTVRLEARAITVTRATVNWKPERSGATISAPYASGACDHYSNVRLGTRVITVASSTRVATVIGILRGREPPSRVTWRHYSNQLTSREAYETVANVRLGTRAITVASATRVASVIGILICSEPQSRVSCRHCGTVRLGSCAITIARAIVIGILRGQEPTSRVTWRHCSNVRLGTRAITVASATRVATVIGILRGQEPQSRVSGFGFRV</sequence>
<dbReference type="EMBL" id="CP126659">
    <property type="protein sequence ID" value="WKA00572.1"/>
    <property type="molecule type" value="Genomic_DNA"/>
</dbReference>
<protein>
    <submittedName>
        <fullName evidence="1">Uncharacterized protein</fullName>
    </submittedName>
</protein>
<gene>
    <name evidence="1" type="ORF">VitviT2T_018913</name>
</gene>
<keyword evidence="2" id="KW-1185">Reference proteome</keyword>
<accession>A0ABY9D1C2</accession>
<evidence type="ECO:0000313" key="2">
    <source>
        <dbReference type="Proteomes" id="UP001227230"/>
    </source>
</evidence>
<reference evidence="1 2" key="1">
    <citation type="journal article" date="2023" name="Hortic Res">
        <title>The complete reference genome for grapevine (Vitis vinifera L.) genetics and breeding.</title>
        <authorList>
            <person name="Shi X."/>
            <person name="Cao S."/>
            <person name="Wang X."/>
            <person name="Huang S."/>
            <person name="Wang Y."/>
            <person name="Liu Z."/>
            <person name="Liu W."/>
            <person name="Leng X."/>
            <person name="Peng Y."/>
            <person name="Wang N."/>
            <person name="Wang Y."/>
            <person name="Ma Z."/>
            <person name="Xu X."/>
            <person name="Zhang F."/>
            <person name="Xue H."/>
            <person name="Zhong H."/>
            <person name="Wang Y."/>
            <person name="Zhang K."/>
            <person name="Velt A."/>
            <person name="Avia K."/>
            <person name="Holtgrawe D."/>
            <person name="Grimplet J."/>
            <person name="Matus J.T."/>
            <person name="Ware D."/>
            <person name="Wu X."/>
            <person name="Wang H."/>
            <person name="Liu C."/>
            <person name="Fang Y."/>
            <person name="Rustenholz C."/>
            <person name="Cheng Z."/>
            <person name="Xiao H."/>
            <person name="Zhou Y."/>
        </authorList>
    </citation>
    <scope>NUCLEOTIDE SEQUENCE [LARGE SCALE GENOMIC DNA]</scope>
    <source>
        <strain evidence="2">cv. Pinot noir / PN40024</strain>
        <tissue evidence="1">Leaf</tissue>
    </source>
</reference>
<name>A0ABY9D1C2_VITVI</name>